<dbReference type="SMART" id="SM00360">
    <property type="entry name" value="RRM"/>
    <property type="match status" value="1"/>
</dbReference>
<dbReference type="VEuPathDB" id="VectorBase:ACUA022441"/>
<reference evidence="6" key="2">
    <citation type="submission" date="2020-05" db="UniProtKB">
        <authorList>
            <consortium name="EnsemblMetazoa"/>
        </authorList>
    </citation>
    <scope>IDENTIFICATION</scope>
    <source>
        <strain evidence="6">A-37</strain>
    </source>
</reference>
<dbReference type="EnsemblMetazoa" id="ACUA022441-RA">
    <property type="protein sequence ID" value="ACUA022441-PA"/>
    <property type="gene ID" value="ACUA022441"/>
</dbReference>
<dbReference type="InterPro" id="IPR035979">
    <property type="entry name" value="RBD_domain_sf"/>
</dbReference>
<dbReference type="PANTHER" id="PTHR16001">
    <property type="entry name" value="ECTO-NOX DISULFIDE-THIOL EXCHANGER"/>
    <property type="match status" value="1"/>
</dbReference>
<protein>
    <recommendedName>
        <fullName evidence="5">RRM domain-containing protein</fullName>
    </recommendedName>
</protein>
<organism evidence="6 7">
    <name type="scientific">Anopheles culicifacies</name>
    <dbReference type="NCBI Taxonomy" id="139723"/>
    <lineage>
        <taxon>Eukaryota</taxon>
        <taxon>Metazoa</taxon>
        <taxon>Ecdysozoa</taxon>
        <taxon>Arthropoda</taxon>
        <taxon>Hexapoda</taxon>
        <taxon>Insecta</taxon>
        <taxon>Pterygota</taxon>
        <taxon>Neoptera</taxon>
        <taxon>Endopterygota</taxon>
        <taxon>Diptera</taxon>
        <taxon>Nematocera</taxon>
        <taxon>Culicoidea</taxon>
        <taxon>Culicidae</taxon>
        <taxon>Anophelinae</taxon>
        <taxon>Anopheles</taxon>
        <taxon>culicifacies species complex</taxon>
    </lineage>
</organism>
<dbReference type="SUPFAM" id="SSF54928">
    <property type="entry name" value="RNA-binding domain, RBD"/>
    <property type="match status" value="1"/>
</dbReference>
<proteinExistence type="predicted"/>
<accession>A0A182MND9</accession>
<evidence type="ECO:0000256" key="3">
    <source>
        <dbReference type="SAM" id="Coils"/>
    </source>
</evidence>
<sequence>MSFSFNPLATGLHPMHPLLSGGGGFLTAQQLGAPPTPGNAALIAGINNKPLEFKMKPVQNGSGAAPMELETMNEHETIKDSGNPLAAMEKAREESINKKMLEELHKQHQSQMQHANGGELVFNQLLQQHQSPHHGFMMMPGVMNMVDGSSLISMQPFPMIAPSAELSGALNGTANSAPPVTANASGASATGSTNAEKPAPAKEIIYCKSCTLFPPNPNAPAPKTIERPPGCRTVFVGGLPTGMTEEVMREIFERCGEITTLRLSKKNFCHIRYVYEASVDSAIYLSGYRVKIGSNFNYGGGGTEAKEPPIFGVLHVDYAQARDDQYEYECKQRKLQREKRHRERLEEDRFRSLSPQPVVHYTEHEAGSVAERLKNDETFAKAVQTLVTWLERGDCSKKNANNFYSMIQSTNSHVRRLLNEKSVCDEELKRAREQYRRQTKGMLAQFSQIEKVFNAASHKKVWDHFTKAQRKNIDAWKKQSLDIKCVQLDDFPDEDGMDMSDDDHSVSSLPCKKSRWEQDHKDHAVDTERGTSDTADHHPQATHDSELKMKILHIEVLQETIRNLQTQLLENKAKETERQNRICELEDELKDANVKQLLLKTKIATTKAAASCAASISSSGKGGDSESEECAVINVAPDTGPSLTASHPVVESVCKATTTTTGTSCEMIAGETAAVTPNEREAKILAFASTFLMINPLGVPLEQIWAYVGRYVNEMKPKELEEIFARYQELFERCNLPVSSSKDQLNVPQNPSAINSSPCYRFIAHKSPIKLFRPWIFVQNWCIASATRSFSSSSIEFALSMRSWRRMRSRSSSFSFSLISLIFASSKRWRRISRSSIPDSAGLSLAELNVRLSEISVR</sequence>
<dbReference type="EMBL" id="AXCM01003863">
    <property type="status" value="NOT_ANNOTATED_CDS"/>
    <property type="molecule type" value="Genomic_DNA"/>
</dbReference>
<evidence type="ECO:0000313" key="7">
    <source>
        <dbReference type="Proteomes" id="UP000075883"/>
    </source>
</evidence>
<dbReference type="AlphaFoldDB" id="A0A182MND9"/>
<dbReference type="PANTHER" id="PTHR16001:SF4">
    <property type="entry name" value="ECTO-NOX DISULFIDE-THIOL EXCHANGER 1-LIKE PROTEIN"/>
    <property type="match status" value="1"/>
</dbReference>
<feature type="coiled-coil region" evidence="3">
    <location>
        <begin position="554"/>
        <end position="586"/>
    </location>
</feature>
<dbReference type="GO" id="GO:0016491">
    <property type="term" value="F:oxidoreductase activity"/>
    <property type="evidence" value="ECO:0007669"/>
    <property type="project" value="InterPro"/>
</dbReference>
<dbReference type="STRING" id="139723.A0A182MND9"/>
<evidence type="ECO:0000256" key="2">
    <source>
        <dbReference type="PROSITE-ProRule" id="PRU00176"/>
    </source>
</evidence>
<feature type="compositionally biased region" description="Basic and acidic residues" evidence="4">
    <location>
        <begin position="514"/>
        <end position="545"/>
    </location>
</feature>
<dbReference type="InterPro" id="IPR012677">
    <property type="entry name" value="Nucleotide-bd_a/b_plait_sf"/>
</dbReference>
<dbReference type="GO" id="GO:0003723">
    <property type="term" value="F:RNA binding"/>
    <property type="evidence" value="ECO:0007669"/>
    <property type="project" value="UniProtKB-UniRule"/>
</dbReference>
<evidence type="ECO:0000256" key="1">
    <source>
        <dbReference type="ARBA" id="ARBA00022884"/>
    </source>
</evidence>
<evidence type="ECO:0000256" key="4">
    <source>
        <dbReference type="SAM" id="MobiDB-lite"/>
    </source>
</evidence>
<dbReference type="Pfam" id="PF00076">
    <property type="entry name" value="RRM_1"/>
    <property type="match status" value="1"/>
</dbReference>
<reference evidence="7" key="1">
    <citation type="submission" date="2013-09" db="EMBL/GenBank/DDBJ databases">
        <title>The Genome Sequence of Anopheles culicifacies species A.</title>
        <authorList>
            <consortium name="The Broad Institute Genomics Platform"/>
            <person name="Neafsey D.E."/>
            <person name="Besansky N."/>
            <person name="Howell P."/>
            <person name="Walton C."/>
            <person name="Young S.K."/>
            <person name="Zeng Q."/>
            <person name="Gargeya S."/>
            <person name="Fitzgerald M."/>
            <person name="Haas B."/>
            <person name="Abouelleil A."/>
            <person name="Allen A.W."/>
            <person name="Alvarado L."/>
            <person name="Arachchi H.M."/>
            <person name="Berlin A.M."/>
            <person name="Chapman S.B."/>
            <person name="Gainer-Dewar J."/>
            <person name="Goldberg J."/>
            <person name="Griggs A."/>
            <person name="Gujja S."/>
            <person name="Hansen M."/>
            <person name="Howarth C."/>
            <person name="Imamovic A."/>
            <person name="Ireland A."/>
            <person name="Larimer J."/>
            <person name="McCowan C."/>
            <person name="Murphy C."/>
            <person name="Pearson M."/>
            <person name="Poon T.W."/>
            <person name="Priest M."/>
            <person name="Roberts A."/>
            <person name="Saif S."/>
            <person name="Shea T."/>
            <person name="Sisk P."/>
            <person name="Sykes S."/>
            <person name="Wortman J."/>
            <person name="Nusbaum C."/>
            <person name="Birren B."/>
        </authorList>
    </citation>
    <scope>NUCLEOTIDE SEQUENCE [LARGE SCALE GENOMIC DNA]</scope>
    <source>
        <strain evidence="7">A-37</strain>
    </source>
</reference>
<dbReference type="PROSITE" id="PS50102">
    <property type="entry name" value="RRM"/>
    <property type="match status" value="1"/>
</dbReference>
<keyword evidence="1 2" id="KW-0694">RNA-binding</keyword>
<name>A0A182MND9_9DIPT</name>
<evidence type="ECO:0000259" key="5">
    <source>
        <dbReference type="PROSITE" id="PS50102"/>
    </source>
</evidence>
<feature type="region of interest" description="Disordered" evidence="4">
    <location>
        <begin position="493"/>
        <end position="545"/>
    </location>
</feature>
<dbReference type="Gene3D" id="3.30.70.330">
    <property type="match status" value="1"/>
</dbReference>
<evidence type="ECO:0000313" key="6">
    <source>
        <dbReference type="EnsemblMetazoa" id="ACUA022441-PA"/>
    </source>
</evidence>
<keyword evidence="3" id="KW-0175">Coiled coil</keyword>
<dbReference type="InterPro" id="IPR038876">
    <property type="entry name" value="ENOX"/>
</dbReference>
<dbReference type="GO" id="GO:0007624">
    <property type="term" value="P:ultradian rhythm"/>
    <property type="evidence" value="ECO:0007669"/>
    <property type="project" value="InterPro"/>
</dbReference>
<dbReference type="Proteomes" id="UP000075883">
    <property type="component" value="Unassembled WGS sequence"/>
</dbReference>
<dbReference type="InterPro" id="IPR000504">
    <property type="entry name" value="RRM_dom"/>
</dbReference>
<dbReference type="GO" id="GO:0009897">
    <property type="term" value="C:external side of plasma membrane"/>
    <property type="evidence" value="ECO:0007669"/>
    <property type="project" value="InterPro"/>
</dbReference>
<feature type="domain" description="RRM" evidence="5">
    <location>
        <begin position="232"/>
        <end position="297"/>
    </location>
</feature>
<keyword evidence="7" id="KW-1185">Reference proteome</keyword>